<dbReference type="Proteomes" id="UP000474024">
    <property type="component" value="Unassembled WGS sequence"/>
</dbReference>
<dbReference type="RefSeq" id="WP_154430067.1">
    <property type="nucleotide sequence ID" value="NZ_VUNI01000013.1"/>
</dbReference>
<dbReference type="EMBL" id="VUNI01000013">
    <property type="protein sequence ID" value="MST75103.1"/>
    <property type="molecule type" value="Genomic_DNA"/>
</dbReference>
<sequence>MRIWFKMFDDTHLVKTETIEDDSQETRTHKIFAALEQACHLFDLGVPIWLDHNVQEFQKNGKTRFYQDNFIEEIEFDYLEMQILEEDY</sequence>
<comment type="caution">
    <text evidence="1">The sequence shown here is derived from an EMBL/GenBank/DDBJ whole genome shotgun (WGS) entry which is preliminary data.</text>
</comment>
<proteinExistence type="predicted"/>
<reference evidence="1 2" key="1">
    <citation type="submission" date="2019-08" db="EMBL/GenBank/DDBJ databases">
        <title>In-depth cultivation of the pig gut microbiome towards novel bacterial diversity and tailored functional studies.</title>
        <authorList>
            <person name="Wylensek D."/>
            <person name="Hitch T.C.A."/>
            <person name="Clavel T."/>
        </authorList>
    </citation>
    <scope>NUCLEOTIDE SEQUENCE [LARGE SCALE GENOMIC DNA]</scope>
    <source>
        <strain evidence="1 2">MUC/MUC-530-WT-4D</strain>
    </source>
</reference>
<evidence type="ECO:0000313" key="1">
    <source>
        <dbReference type="EMBL" id="MST75103.1"/>
    </source>
</evidence>
<name>A0A6L5YR95_9FIRM</name>
<evidence type="ECO:0000313" key="2">
    <source>
        <dbReference type="Proteomes" id="UP000474024"/>
    </source>
</evidence>
<gene>
    <name evidence="1" type="ORF">FYJ75_08695</name>
</gene>
<dbReference type="AlphaFoldDB" id="A0A6L5YR95"/>
<organism evidence="1 2">
    <name type="scientific">Roseburia porci</name>
    <dbReference type="NCBI Taxonomy" id="2605790"/>
    <lineage>
        <taxon>Bacteria</taxon>
        <taxon>Bacillati</taxon>
        <taxon>Bacillota</taxon>
        <taxon>Clostridia</taxon>
        <taxon>Lachnospirales</taxon>
        <taxon>Lachnospiraceae</taxon>
        <taxon>Roseburia</taxon>
    </lineage>
</organism>
<keyword evidence="2" id="KW-1185">Reference proteome</keyword>
<protein>
    <submittedName>
        <fullName evidence="1">Uncharacterized protein</fullName>
    </submittedName>
</protein>
<accession>A0A6L5YR95</accession>